<feature type="transmembrane region" description="Helical" evidence="1">
    <location>
        <begin position="12"/>
        <end position="35"/>
    </location>
</feature>
<feature type="transmembrane region" description="Helical" evidence="1">
    <location>
        <begin position="100"/>
        <end position="119"/>
    </location>
</feature>
<sequence>MTEPEQRGWMRSFGVLVIFAGVGPLVGSIVVYAWIGVSQALTAMLTGQWAQGLEMVAFAVSFGVLFTLPLGYVLGLVPALAVGLAVLWWERRSARGRQGLSARVAVVAASIFWVAVVFFRGVSISGSWDAWIGAGSSFSALVVSAWVCTRIARRVC</sequence>
<proteinExistence type="predicted"/>
<keyword evidence="3" id="KW-1185">Reference proteome</keyword>
<keyword evidence="1" id="KW-1133">Transmembrane helix</keyword>
<dbReference type="Proteomes" id="UP000244571">
    <property type="component" value="Chromosome"/>
</dbReference>
<organism evidence="2 3">
    <name type="scientific">Orrella marina</name>
    <dbReference type="NCBI Taxonomy" id="2163011"/>
    <lineage>
        <taxon>Bacteria</taxon>
        <taxon>Pseudomonadati</taxon>
        <taxon>Pseudomonadota</taxon>
        <taxon>Betaproteobacteria</taxon>
        <taxon>Burkholderiales</taxon>
        <taxon>Alcaligenaceae</taxon>
        <taxon>Orrella</taxon>
    </lineage>
</organism>
<evidence type="ECO:0000313" key="2">
    <source>
        <dbReference type="EMBL" id="AWB35384.1"/>
    </source>
</evidence>
<dbReference type="AlphaFoldDB" id="A0A2R4XNN7"/>
<feature type="transmembrane region" description="Helical" evidence="1">
    <location>
        <begin position="55"/>
        <end position="88"/>
    </location>
</feature>
<protein>
    <submittedName>
        <fullName evidence="2">Uncharacterized protein</fullName>
    </submittedName>
</protein>
<reference evidence="2 3" key="1">
    <citation type="submission" date="2018-04" db="EMBL/GenBank/DDBJ databases">
        <title>Bordetella sp. HZ20 isolated from seawater.</title>
        <authorList>
            <person name="Sun C."/>
        </authorList>
    </citation>
    <scope>NUCLEOTIDE SEQUENCE [LARGE SCALE GENOMIC DNA]</scope>
    <source>
        <strain evidence="2 3">HZ20</strain>
    </source>
</reference>
<name>A0A2R4XNN7_9BURK</name>
<feature type="transmembrane region" description="Helical" evidence="1">
    <location>
        <begin position="131"/>
        <end position="152"/>
    </location>
</feature>
<keyword evidence="1" id="KW-0472">Membrane</keyword>
<gene>
    <name evidence="2" type="ORF">DBV39_18390</name>
</gene>
<keyword evidence="1" id="KW-0812">Transmembrane</keyword>
<evidence type="ECO:0000313" key="3">
    <source>
        <dbReference type="Proteomes" id="UP000244571"/>
    </source>
</evidence>
<dbReference type="KEGG" id="boz:DBV39_18390"/>
<accession>A0A2R4XNN7</accession>
<evidence type="ECO:0000256" key="1">
    <source>
        <dbReference type="SAM" id="Phobius"/>
    </source>
</evidence>
<dbReference type="EMBL" id="CP028901">
    <property type="protein sequence ID" value="AWB35384.1"/>
    <property type="molecule type" value="Genomic_DNA"/>
</dbReference>
<dbReference type="RefSeq" id="WP_108622840.1">
    <property type="nucleotide sequence ID" value="NZ_CP028901.1"/>
</dbReference>